<accession>A0A420YFC5</accession>
<proteinExistence type="predicted"/>
<reference evidence="1 2" key="1">
    <citation type="submission" date="2018-08" db="EMBL/GenBank/DDBJ databases">
        <title>Draft genome of the lignicolous fungus Coniochaeta pulveracea.</title>
        <authorList>
            <person name="Borstlap C.J."/>
            <person name="De Witt R.N."/>
            <person name="Botha A."/>
            <person name="Volschenk H."/>
        </authorList>
    </citation>
    <scope>NUCLEOTIDE SEQUENCE [LARGE SCALE GENOMIC DNA]</scope>
    <source>
        <strain evidence="1 2">CAB683</strain>
    </source>
</reference>
<dbReference type="OrthoDB" id="5203703at2759"/>
<dbReference type="EMBL" id="QVQW01000013">
    <property type="protein sequence ID" value="RKU46598.1"/>
    <property type="molecule type" value="Genomic_DNA"/>
</dbReference>
<dbReference type="AlphaFoldDB" id="A0A420YFC5"/>
<protein>
    <recommendedName>
        <fullName evidence="3">Hydrophobin</fullName>
    </recommendedName>
</protein>
<evidence type="ECO:0000313" key="2">
    <source>
        <dbReference type="Proteomes" id="UP000275385"/>
    </source>
</evidence>
<name>A0A420YFC5_9PEZI</name>
<organism evidence="1 2">
    <name type="scientific">Coniochaeta pulveracea</name>
    <dbReference type="NCBI Taxonomy" id="177199"/>
    <lineage>
        <taxon>Eukaryota</taxon>
        <taxon>Fungi</taxon>
        <taxon>Dikarya</taxon>
        <taxon>Ascomycota</taxon>
        <taxon>Pezizomycotina</taxon>
        <taxon>Sordariomycetes</taxon>
        <taxon>Sordariomycetidae</taxon>
        <taxon>Coniochaetales</taxon>
        <taxon>Coniochaetaceae</taxon>
        <taxon>Coniochaeta</taxon>
    </lineage>
</organism>
<dbReference type="Proteomes" id="UP000275385">
    <property type="component" value="Unassembled WGS sequence"/>
</dbReference>
<evidence type="ECO:0000313" key="1">
    <source>
        <dbReference type="EMBL" id="RKU46598.1"/>
    </source>
</evidence>
<evidence type="ECO:0008006" key="3">
    <source>
        <dbReference type="Google" id="ProtNLM"/>
    </source>
</evidence>
<gene>
    <name evidence="1" type="ORF">DL546_006118</name>
</gene>
<comment type="caution">
    <text evidence="1">The sequence shown here is derived from an EMBL/GenBank/DDBJ whole genome shotgun (WGS) entry which is preliminary data.</text>
</comment>
<keyword evidence="2" id="KW-1185">Reference proteome</keyword>
<sequence>MANTTCGDPTAIPELSSLPIPQDINVLAVPGSNVSSAPMVTCCQPNPVHVVNNCTLWCEIPKSYFDNGASHDTVSAALSTCLRTNMGNSTSPSAAGFQFNSGVRTGGWTVKELGVFVLGLSGLMYAL</sequence>